<proteinExistence type="predicted"/>
<dbReference type="AlphaFoldDB" id="A0A1B7P1B7"/>
<accession>A0A1B7P1B7</accession>
<reference evidence="1 2" key="1">
    <citation type="submission" date="2015-07" db="EMBL/GenBank/DDBJ databases">
        <title>Emmonsia species relationships and genome sequence.</title>
        <authorList>
            <person name="Cuomo C.A."/>
            <person name="Schwartz I.S."/>
            <person name="Kenyon C."/>
            <person name="de Hoog G.S."/>
            <person name="Govender N.P."/>
            <person name="Botha A."/>
            <person name="Moreno L."/>
            <person name="de Vries M."/>
            <person name="Munoz J.F."/>
            <person name="Stielow J.B."/>
        </authorList>
    </citation>
    <scope>NUCLEOTIDE SEQUENCE [LARGE SCALE GENOMIC DNA]</scope>
    <source>
        <strain evidence="1 2">CBS 136260</strain>
    </source>
</reference>
<sequence length="76" mass="8178">MVASVRPFFGALDSWDVGGELDKDRDSIESLARSLPEDASNIIDQISVKIDCGRMVAPSGIVPAISVRELSTCVRD</sequence>
<keyword evidence="2" id="KW-1185">Reference proteome</keyword>
<gene>
    <name evidence="1" type="ORF">ACJ72_02826</name>
</gene>
<evidence type="ECO:0000313" key="1">
    <source>
        <dbReference type="EMBL" id="OAX82822.1"/>
    </source>
</evidence>
<dbReference type="EMBL" id="LGUA01000251">
    <property type="protein sequence ID" value="OAX82822.1"/>
    <property type="molecule type" value="Genomic_DNA"/>
</dbReference>
<dbReference type="Proteomes" id="UP000091918">
    <property type="component" value="Unassembled WGS sequence"/>
</dbReference>
<evidence type="ECO:0000313" key="2">
    <source>
        <dbReference type="Proteomes" id="UP000091918"/>
    </source>
</evidence>
<organism evidence="1 2">
    <name type="scientific">Emergomyces africanus</name>
    <dbReference type="NCBI Taxonomy" id="1955775"/>
    <lineage>
        <taxon>Eukaryota</taxon>
        <taxon>Fungi</taxon>
        <taxon>Dikarya</taxon>
        <taxon>Ascomycota</taxon>
        <taxon>Pezizomycotina</taxon>
        <taxon>Eurotiomycetes</taxon>
        <taxon>Eurotiomycetidae</taxon>
        <taxon>Onygenales</taxon>
        <taxon>Ajellomycetaceae</taxon>
        <taxon>Emergomyces</taxon>
    </lineage>
</organism>
<name>A0A1B7P1B7_9EURO</name>
<comment type="caution">
    <text evidence="1">The sequence shown here is derived from an EMBL/GenBank/DDBJ whole genome shotgun (WGS) entry which is preliminary data.</text>
</comment>
<protein>
    <submittedName>
        <fullName evidence="1">Uncharacterized protein</fullName>
    </submittedName>
</protein>